<dbReference type="AlphaFoldDB" id="A0A0R0M1R2"/>
<dbReference type="Proteomes" id="UP000051530">
    <property type="component" value="Unassembled WGS sequence"/>
</dbReference>
<organism evidence="1 2">
    <name type="scientific">Pseudoloma neurophilia</name>
    <dbReference type="NCBI Taxonomy" id="146866"/>
    <lineage>
        <taxon>Eukaryota</taxon>
        <taxon>Fungi</taxon>
        <taxon>Fungi incertae sedis</taxon>
        <taxon>Microsporidia</taxon>
        <taxon>Pseudoloma</taxon>
    </lineage>
</organism>
<dbReference type="OrthoDB" id="2190490at2759"/>
<dbReference type="VEuPathDB" id="MicrosporidiaDB:M153_3930001512"/>
<dbReference type="EMBL" id="LGUB01000142">
    <property type="protein sequence ID" value="KRH94069.1"/>
    <property type="molecule type" value="Genomic_DNA"/>
</dbReference>
<evidence type="ECO:0000313" key="2">
    <source>
        <dbReference type="Proteomes" id="UP000051530"/>
    </source>
</evidence>
<gene>
    <name evidence="1" type="ORF">M153_3930001512</name>
</gene>
<reference evidence="1 2" key="1">
    <citation type="submission" date="2015-07" db="EMBL/GenBank/DDBJ databases">
        <title>The genome of Pseudoloma neurophilia, a relevant intracellular parasite of the zebrafish.</title>
        <authorList>
            <person name="Ndikumana S."/>
            <person name="Pelin A."/>
            <person name="Sanders J."/>
            <person name="Corradi N."/>
        </authorList>
    </citation>
    <scope>NUCLEOTIDE SEQUENCE [LARGE SCALE GENOMIC DNA]</scope>
    <source>
        <strain evidence="1 2">MK1</strain>
    </source>
</reference>
<evidence type="ECO:0000313" key="1">
    <source>
        <dbReference type="EMBL" id="KRH94069.1"/>
    </source>
</evidence>
<keyword evidence="2" id="KW-1185">Reference proteome</keyword>
<protein>
    <submittedName>
        <fullName evidence="1">Uncharacterized protein</fullName>
    </submittedName>
</protein>
<name>A0A0R0M1R2_9MICR</name>
<comment type="caution">
    <text evidence="1">The sequence shown here is derived from an EMBL/GenBank/DDBJ whole genome shotgun (WGS) entry which is preliminary data.</text>
</comment>
<proteinExistence type="predicted"/>
<accession>A0A0R0M1R2</accession>
<sequence length="143" mass="17267">MILIIEDFFTPHEKICKFLFLKREFSEIIKIDQDCYENLYKIQDNDVNFFIKQENFSVSDILKLEYYFEQIYRVDGDLLRFLNKKKRTKKLFHIKRDNSGITAIQEILENFNEEISEINLGKTNKPYMDAQEDDVVLYPSDEE</sequence>